<evidence type="ECO:0000259" key="2">
    <source>
        <dbReference type="Pfam" id="PF01052"/>
    </source>
</evidence>
<name>A0A8J3GXB3_9RHOB</name>
<protein>
    <recommendedName>
        <fullName evidence="2">Flagellar motor switch protein FliN-like C-terminal domain-containing protein</fullName>
    </recommendedName>
</protein>
<evidence type="ECO:0000313" key="3">
    <source>
        <dbReference type="EMBL" id="GHF49247.1"/>
    </source>
</evidence>
<dbReference type="SUPFAM" id="SSF101801">
    <property type="entry name" value="Surface presentation of antigens (SPOA)"/>
    <property type="match status" value="1"/>
</dbReference>
<sequence>MIGHLRLPLAELAGMRPGDLLPLHHKQLDRADLVGIDGACIASARLGQIGGMRAVRLNESAPRTPPRGEGQFLAGSLPQPESAAGLTVEMPKMPMANTPGADTAGEGGAVPLDIAAMPSFAGEESEEALPLLSPGQAALEISELAGLPLDGADED</sequence>
<reference evidence="3" key="2">
    <citation type="submission" date="2020-09" db="EMBL/GenBank/DDBJ databases">
        <authorList>
            <person name="Sun Q."/>
            <person name="Kim S."/>
        </authorList>
    </citation>
    <scope>NUCLEOTIDE SEQUENCE</scope>
    <source>
        <strain evidence="3">KCTC 42650</strain>
    </source>
</reference>
<evidence type="ECO:0000256" key="1">
    <source>
        <dbReference type="SAM" id="MobiDB-lite"/>
    </source>
</evidence>
<reference evidence="3" key="1">
    <citation type="journal article" date="2014" name="Int. J. Syst. Evol. Microbiol.">
        <title>Complete genome sequence of Corynebacterium casei LMG S-19264T (=DSM 44701T), isolated from a smear-ripened cheese.</title>
        <authorList>
            <consortium name="US DOE Joint Genome Institute (JGI-PGF)"/>
            <person name="Walter F."/>
            <person name="Albersmeier A."/>
            <person name="Kalinowski J."/>
            <person name="Ruckert C."/>
        </authorList>
    </citation>
    <scope>NUCLEOTIDE SEQUENCE</scope>
    <source>
        <strain evidence="3">KCTC 42650</strain>
    </source>
</reference>
<accession>A0A8J3GXB3</accession>
<dbReference type="InterPro" id="IPR001543">
    <property type="entry name" value="FliN-like_C"/>
</dbReference>
<feature type="domain" description="Flagellar motor switch protein FliN-like C-terminal" evidence="2">
    <location>
        <begin position="2"/>
        <end position="59"/>
    </location>
</feature>
<evidence type="ECO:0000313" key="4">
    <source>
        <dbReference type="Proteomes" id="UP000626220"/>
    </source>
</evidence>
<keyword evidence="4" id="KW-1185">Reference proteome</keyword>
<dbReference type="EMBL" id="BNCJ01000004">
    <property type="protein sequence ID" value="GHF49247.1"/>
    <property type="molecule type" value="Genomic_DNA"/>
</dbReference>
<dbReference type="Pfam" id="PF01052">
    <property type="entry name" value="FliMN_C"/>
    <property type="match status" value="1"/>
</dbReference>
<feature type="region of interest" description="Disordered" evidence="1">
    <location>
        <begin position="59"/>
        <end position="79"/>
    </location>
</feature>
<dbReference type="Proteomes" id="UP000626220">
    <property type="component" value="Unassembled WGS sequence"/>
</dbReference>
<gene>
    <name evidence="3" type="ORF">GCM10017056_21110</name>
</gene>
<dbReference type="Gene3D" id="2.30.330.10">
    <property type="entry name" value="SpoA-like"/>
    <property type="match status" value="1"/>
</dbReference>
<comment type="caution">
    <text evidence="3">The sequence shown here is derived from an EMBL/GenBank/DDBJ whole genome shotgun (WGS) entry which is preliminary data.</text>
</comment>
<proteinExistence type="predicted"/>
<dbReference type="AlphaFoldDB" id="A0A8J3GXB3"/>
<organism evidence="3 4">
    <name type="scientific">Seohaeicola zhoushanensis</name>
    <dbReference type="NCBI Taxonomy" id="1569283"/>
    <lineage>
        <taxon>Bacteria</taxon>
        <taxon>Pseudomonadati</taxon>
        <taxon>Pseudomonadota</taxon>
        <taxon>Alphaproteobacteria</taxon>
        <taxon>Rhodobacterales</taxon>
        <taxon>Roseobacteraceae</taxon>
        <taxon>Seohaeicola</taxon>
    </lineage>
</organism>
<dbReference type="InterPro" id="IPR036429">
    <property type="entry name" value="SpoA-like_sf"/>
</dbReference>